<organism evidence="3 4">
    <name type="scientific">Olea europaea subsp. europaea</name>
    <dbReference type="NCBI Taxonomy" id="158383"/>
    <lineage>
        <taxon>Eukaryota</taxon>
        <taxon>Viridiplantae</taxon>
        <taxon>Streptophyta</taxon>
        <taxon>Embryophyta</taxon>
        <taxon>Tracheophyta</taxon>
        <taxon>Spermatophyta</taxon>
        <taxon>Magnoliopsida</taxon>
        <taxon>eudicotyledons</taxon>
        <taxon>Gunneridae</taxon>
        <taxon>Pentapetalae</taxon>
        <taxon>asterids</taxon>
        <taxon>lamiids</taxon>
        <taxon>Lamiales</taxon>
        <taxon>Oleaceae</taxon>
        <taxon>Oleeae</taxon>
        <taxon>Olea</taxon>
    </lineage>
</organism>
<dbReference type="Gene3D" id="3.30.70.330">
    <property type="match status" value="1"/>
</dbReference>
<dbReference type="Gramene" id="OE9A014541T1">
    <property type="protein sequence ID" value="OE9A014541C1"/>
    <property type="gene ID" value="OE9A014541"/>
</dbReference>
<dbReference type="Pfam" id="PF14327">
    <property type="entry name" value="CSTF2_hinge"/>
    <property type="match status" value="1"/>
</dbReference>
<dbReference type="Proteomes" id="UP000594638">
    <property type="component" value="Unassembled WGS sequence"/>
</dbReference>
<dbReference type="PANTHER" id="PTHR45735">
    <property type="entry name" value="CLEAVAGE STIMULATION FACTOR SUBUNIT 2"/>
    <property type="match status" value="1"/>
</dbReference>
<dbReference type="PANTHER" id="PTHR45735:SF2">
    <property type="entry name" value="CLEAVAGE STIMULATION FACTOR SUBUNIT 2"/>
    <property type="match status" value="1"/>
</dbReference>
<dbReference type="Pfam" id="PF00076">
    <property type="entry name" value="RRM_1"/>
    <property type="match status" value="1"/>
</dbReference>
<dbReference type="GO" id="GO:0005847">
    <property type="term" value="C:mRNA cleavage and polyadenylation specificity factor complex"/>
    <property type="evidence" value="ECO:0007669"/>
    <property type="project" value="TreeGrafter"/>
</dbReference>
<dbReference type="InterPro" id="IPR012677">
    <property type="entry name" value="Nucleotide-bd_a/b_plait_sf"/>
</dbReference>
<keyword evidence="1" id="KW-0694">RNA-binding</keyword>
<dbReference type="InterPro" id="IPR025742">
    <property type="entry name" value="CSTF2_hinge"/>
</dbReference>
<evidence type="ECO:0000256" key="1">
    <source>
        <dbReference type="PROSITE-ProRule" id="PRU00176"/>
    </source>
</evidence>
<accession>A0A8S0P6J4</accession>
<keyword evidence="4" id="KW-1185">Reference proteome</keyword>
<dbReference type="PROSITE" id="PS50102">
    <property type="entry name" value="RRM"/>
    <property type="match status" value="1"/>
</dbReference>
<dbReference type="AlphaFoldDB" id="A0A8S0P6J4"/>
<evidence type="ECO:0000259" key="2">
    <source>
        <dbReference type="PROSITE" id="PS50102"/>
    </source>
</evidence>
<dbReference type="EMBL" id="CACTIH010000001">
    <property type="protein sequence ID" value="CAA2933265.1"/>
    <property type="molecule type" value="Genomic_DNA"/>
</dbReference>
<dbReference type="OrthoDB" id="272703at2759"/>
<evidence type="ECO:0000313" key="3">
    <source>
        <dbReference type="EMBL" id="CAA2933265.1"/>
    </source>
</evidence>
<dbReference type="FunFam" id="3.30.70.330:FF:000378">
    <property type="entry name" value="Cleavage stimulating factor 64"/>
    <property type="match status" value="1"/>
</dbReference>
<dbReference type="InterPro" id="IPR035979">
    <property type="entry name" value="RBD_domain_sf"/>
</dbReference>
<proteinExistence type="predicted"/>
<gene>
    <name evidence="3" type="ORF">OLEA9_A014541</name>
</gene>
<protein>
    <submittedName>
        <fullName evidence="3">Cleavage stimulation factor subunit 2</fullName>
    </submittedName>
</protein>
<name>A0A8S0P6J4_OLEEU</name>
<feature type="domain" description="RRM" evidence="2">
    <location>
        <begin position="9"/>
        <end position="87"/>
    </location>
</feature>
<dbReference type="CDD" id="cd12398">
    <property type="entry name" value="RRM_CSTF2_RNA15_like"/>
    <property type="match status" value="1"/>
</dbReference>
<dbReference type="GO" id="GO:0003729">
    <property type="term" value="F:mRNA binding"/>
    <property type="evidence" value="ECO:0007669"/>
    <property type="project" value="TreeGrafter"/>
</dbReference>
<reference evidence="3 4" key="1">
    <citation type="submission" date="2019-12" db="EMBL/GenBank/DDBJ databases">
        <authorList>
            <person name="Alioto T."/>
            <person name="Alioto T."/>
            <person name="Gomez Garrido J."/>
        </authorList>
    </citation>
    <scope>NUCLEOTIDE SEQUENCE [LARGE SCALE GENOMIC DNA]</scope>
</reference>
<dbReference type="SUPFAM" id="SSF54928">
    <property type="entry name" value="RNA-binding domain, RBD"/>
    <property type="match status" value="1"/>
</dbReference>
<evidence type="ECO:0000313" key="4">
    <source>
        <dbReference type="Proteomes" id="UP000594638"/>
    </source>
</evidence>
<sequence>MASSQSQHRSVFVGNIPYDATEEQLIQIREEVGPVVSFRLVIDRETGKPKGYGFCEYKDEETALSAYRNLQRYEINGKQLRVDFAENDKNADRSCEQGRGGPGMVTNVDPQKQFRGPAVLVDLSFHQPLGDSVAAAAATVMAGALGAAQTTSTSNQIGLQSQPVLGTDPLTLHLAKMSRSQLTEIISEMREMATQNKEQAQQRLLASPNLSKTLLQAQINLGMVPPQMLRMPNILQFSPQRDQFSLQSGQHAITQALPRLPPLPQNKMHLNLSHAQENQVSYAHLNQYSVLSQFPTQSQFQRPQLAQNQVLLQGQLPKQSGSAGFPSVRPQELGNLSVKPHIQPATSSALIQRVQTPMLQHQGSIPSTSSGILGR</sequence>
<dbReference type="InterPro" id="IPR000504">
    <property type="entry name" value="RRM_dom"/>
</dbReference>
<dbReference type="SMART" id="SM00360">
    <property type="entry name" value="RRM"/>
    <property type="match status" value="1"/>
</dbReference>
<comment type="caution">
    <text evidence="3">The sequence shown here is derived from an EMBL/GenBank/DDBJ whole genome shotgun (WGS) entry which is preliminary data.</text>
</comment>